<reference evidence="1 2" key="1">
    <citation type="submission" date="2016-11" db="EMBL/GenBank/DDBJ databases">
        <authorList>
            <person name="Jaros S."/>
            <person name="Januszkiewicz K."/>
            <person name="Wedrychowicz H."/>
        </authorList>
    </citation>
    <scope>NUCLEOTIDE SEQUENCE [LARGE SCALE GENOMIC DNA]</scope>
    <source>
        <strain evidence="1 2">DSM 21758</strain>
    </source>
</reference>
<gene>
    <name evidence="1" type="ORF">SAMN02745163_00750</name>
</gene>
<dbReference type="OrthoDB" id="368187at2"/>
<evidence type="ECO:0000313" key="1">
    <source>
        <dbReference type="EMBL" id="SHI73437.1"/>
    </source>
</evidence>
<accession>A0A1M6DJB3</accession>
<dbReference type="AlphaFoldDB" id="A0A1M6DJB3"/>
<organism evidence="1 2">
    <name type="scientific">Clostridium cavendishii DSM 21758</name>
    <dbReference type="NCBI Taxonomy" id="1121302"/>
    <lineage>
        <taxon>Bacteria</taxon>
        <taxon>Bacillati</taxon>
        <taxon>Bacillota</taxon>
        <taxon>Clostridia</taxon>
        <taxon>Eubacteriales</taxon>
        <taxon>Clostridiaceae</taxon>
        <taxon>Clostridium</taxon>
    </lineage>
</organism>
<evidence type="ECO:0000313" key="2">
    <source>
        <dbReference type="Proteomes" id="UP000184310"/>
    </source>
</evidence>
<keyword evidence="2" id="KW-1185">Reference proteome</keyword>
<dbReference type="STRING" id="1121302.SAMN02745163_00750"/>
<dbReference type="Proteomes" id="UP000184310">
    <property type="component" value="Unassembled WGS sequence"/>
</dbReference>
<protein>
    <submittedName>
        <fullName evidence="1">Probable selenium-dependent hydroxylase accessory protein YqeC</fullName>
    </submittedName>
</protein>
<proteinExistence type="predicted"/>
<name>A0A1M6DJB3_9CLOT</name>
<dbReference type="InterPro" id="IPR017587">
    <property type="entry name" value="YqeC"/>
</dbReference>
<sequence length="271" mass="30294">MKIFMFNNEEIRKTKLLIEALKIDVNTKMIISFVGGGGKTSLIYELGNELSKLGKKVIVTTTTHMFMPKSNVVLSGKKKDIIDLLHSENMITVGMLYDEKDINSKTIKVNNEKTVHCTEEEELKKLSELPKETFISLIELADFILVEADGAKRLPLKVPAEHEPVILEGSNLVVGVCGIDSVGKSINETCHRANLVSKFLDTNGQHIINEGDIAKILLSENGQKKNVKCDYKVIVNKVDNTKKFKIGKNIFCEFSKLGVNELILTTFRDNI</sequence>
<dbReference type="EMBL" id="FQZB01000004">
    <property type="protein sequence ID" value="SHI73437.1"/>
    <property type="molecule type" value="Genomic_DNA"/>
</dbReference>
<dbReference type="NCBIfam" id="TIGR03172">
    <property type="entry name" value="selenium cofactor biosynthesis protein YqeC"/>
    <property type="match status" value="1"/>
</dbReference>
<dbReference type="Pfam" id="PF19842">
    <property type="entry name" value="YqeC"/>
    <property type="match status" value="1"/>
</dbReference>
<dbReference type="RefSeq" id="WP_072985329.1">
    <property type="nucleotide sequence ID" value="NZ_FQZB01000004.1"/>
</dbReference>